<reference evidence="1 2" key="1">
    <citation type="submission" date="2024-02" db="EMBL/GenBank/DDBJ databases">
        <title>High-quality chromosome-scale genome assembly of Pensacola bahiagrass (Paspalum notatum Flugge var. saurae).</title>
        <authorList>
            <person name="Vega J.M."/>
            <person name="Podio M."/>
            <person name="Orjuela J."/>
            <person name="Siena L.A."/>
            <person name="Pessino S.C."/>
            <person name="Combes M.C."/>
            <person name="Mariac C."/>
            <person name="Albertini E."/>
            <person name="Pupilli F."/>
            <person name="Ortiz J.P.A."/>
            <person name="Leblanc O."/>
        </authorList>
    </citation>
    <scope>NUCLEOTIDE SEQUENCE [LARGE SCALE GENOMIC DNA]</scope>
    <source>
        <strain evidence="1">R1</strain>
        <tissue evidence="1">Leaf</tissue>
    </source>
</reference>
<evidence type="ECO:0000313" key="2">
    <source>
        <dbReference type="Proteomes" id="UP001341281"/>
    </source>
</evidence>
<organism evidence="1 2">
    <name type="scientific">Paspalum notatum var. saurae</name>
    <dbReference type="NCBI Taxonomy" id="547442"/>
    <lineage>
        <taxon>Eukaryota</taxon>
        <taxon>Viridiplantae</taxon>
        <taxon>Streptophyta</taxon>
        <taxon>Embryophyta</taxon>
        <taxon>Tracheophyta</taxon>
        <taxon>Spermatophyta</taxon>
        <taxon>Magnoliopsida</taxon>
        <taxon>Liliopsida</taxon>
        <taxon>Poales</taxon>
        <taxon>Poaceae</taxon>
        <taxon>PACMAD clade</taxon>
        <taxon>Panicoideae</taxon>
        <taxon>Andropogonodae</taxon>
        <taxon>Paspaleae</taxon>
        <taxon>Paspalinae</taxon>
        <taxon>Paspalum</taxon>
    </lineage>
</organism>
<dbReference type="AlphaFoldDB" id="A0AAQ3TPI2"/>
<gene>
    <name evidence="1" type="ORF">U9M48_025780</name>
</gene>
<keyword evidence="2" id="KW-1185">Reference proteome</keyword>
<proteinExistence type="predicted"/>
<sequence length="79" mass="9057">MFPDPMIQTYSIPWIDTSESTVHDEININDETGKSIPQIIEVDAARNTYMINSIVETRIMGLWAAHKFLKSKTHSFEAM</sequence>
<name>A0AAQ3TPI2_PASNO</name>
<dbReference type="EMBL" id="CP144749">
    <property type="protein sequence ID" value="WVZ77999.1"/>
    <property type="molecule type" value="Genomic_DNA"/>
</dbReference>
<evidence type="ECO:0000313" key="1">
    <source>
        <dbReference type="EMBL" id="WVZ77999.1"/>
    </source>
</evidence>
<accession>A0AAQ3TPI2</accession>
<dbReference type="Proteomes" id="UP001341281">
    <property type="component" value="Chromosome 05"/>
</dbReference>
<protein>
    <submittedName>
        <fullName evidence="1">Uncharacterized protein</fullName>
    </submittedName>
</protein>